<keyword evidence="3 10" id="KW-0132">Cell division</keyword>
<evidence type="ECO:0000256" key="12">
    <source>
        <dbReference type="SAM" id="MobiDB-lite"/>
    </source>
</evidence>
<dbReference type="GO" id="GO:0008766">
    <property type="term" value="F:UDP-N-acetylmuramoylalanyl-D-glutamyl-2,6-diaminopimelate-D-alanyl-D-alanine ligase activity"/>
    <property type="evidence" value="ECO:0007669"/>
    <property type="project" value="RHEA"/>
</dbReference>
<accession>A0A1B9F472</accession>
<dbReference type="Gene3D" id="3.40.1190.10">
    <property type="entry name" value="Mur-like, catalytic domain"/>
    <property type="match status" value="1"/>
</dbReference>
<protein>
    <recommendedName>
        <fullName evidence="10 11">UDP-N-acetylmuramoyl-tripeptide--D-alanyl-D-alanine ligase</fullName>
        <ecNumber evidence="10 11">6.3.2.10</ecNumber>
    </recommendedName>
    <alternativeName>
        <fullName evidence="10">D-alanyl-D-alanine-adding enzyme</fullName>
    </alternativeName>
</protein>
<keyword evidence="9 10" id="KW-0961">Cell wall biogenesis/degradation</keyword>
<evidence type="ECO:0000256" key="1">
    <source>
        <dbReference type="ARBA" id="ARBA00022490"/>
    </source>
</evidence>
<dbReference type="Gene3D" id="3.40.1390.10">
    <property type="entry name" value="MurE/MurF, N-terminal domain"/>
    <property type="match status" value="1"/>
</dbReference>
<dbReference type="InterPro" id="IPR000713">
    <property type="entry name" value="Mur_ligase_N"/>
</dbReference>
<dbReference type="EMBL" id="MAGO01000009">
    <property type="protein sequence ID" value="OCC14749.1"/>
    <property type="molecule type" value="Genomic_DNA"/>
</dbReference>
<evidence type="ECO:0000256" key="7">
    <source>
        <dbReference type="ARBA" id="ARBA00022984"/>
    </source>
</evidence>
<keyword evidence="7 10" id="KW-0573">Peptidoglycan synthesis</keyword>
<evidence type="ECO:0000256" key="2">
    <source>
        <dbReference type="ARBA" id="ARBA00022598"/>
    </source>
</evidence>
<dbReference type="Gene3D" id="3.90.190.20">
    <property type="entry name" value="Mur ligase, C-terminal domain"/>
    <property type="match status" value="1"/>
</dbReference>
<dbReference type="InterPro" id="IPR035911">
    <property type="entry name" value="MurE/MurF_N"/>
</dbReference>
<evidence type="ECO:0000259" key="14">
    <source>
        <dbReference type="Pfam" id="PF02875"/>
    </source>
</evidence>
<organism evidence="16 17">
    <name type="scientific">Dissulfuribacter thermophilus</name>
    <dbReference type="NCBI Taxonomy" id="1156395"/>
    <lineage>
        <taxon>Bacteria</taxon>
        <taxon>Pseudomonadati</taxon>
        <taxon>Thermodesulfobacteriota</taxon>
        <taxon>Dissulfuribacteria</taxon>
        <taxon>Dissulfuribacterales</taxon>
        <taxon>Dissulfuribacteraceae</taxon>
        <taxon>Dissulfuribacter</taxon>
    </lineage>
</organism>
<comment type="pathway">
    <text evidence="10 11">Cell wall biogenesis; peptidoglycan biosynthesis.</text>
</comment>
<dbReference type="GO" id="GO:0008360">
    <property type="term" value="P:regulation of cell shape"/>
    <property type="evidence" value="ECO:0007669"/>
    <property type="project" value="UniProtKB-KW"/>
</dbReference>
<dbReference type="Pfam" id="PF08245">
    <property type="entry name" value="Mur_ligase_M"/>
    <property type="match status" value="1"/>
</dbReference>
<gene>
    <name evidence="10" type="primary">murF</name>
    <name evidence="16" type="ORF">DBT_1809</name>
</gene>
<keyword evidence="1 10" id="KW-0963">Cytoplasm</keyword>
<keyword evidence="6 10" id="KW-0133">Cell shape</keyword>
<feature type="domain" description="Mur ligase C-terminal" evidence="14">
    <location>
        <begin position="365"/>
        <end position="494"/>
    </location>
</feature>
<evidence type="ECO:0000259" key="15">
    <source>
        <dbReference type="Pfam" id="PF08245"/>
    </source>
</evidence>
<dbReference type="NCBIfam" id="TIGR01143">
    <property type="entry name" value="murF"/>
    <property type="match status" value="1"/>
</dbReference>
<dbReference type="PANTHER" id="PTHR43024:SF1">
    <property type="entry name" value="UDP-N-ACETYLMURAMOYL-TRIPEPTIDE--D-ALANYL-D-ALANINE LIGASE"/>
    <property type="match status" value="1"/>
</dbReference>
<evidence type="ECO:0000256" key="11">
    <source>
        <dbReference type="RuleBase" id="RU004136"/>
    </source>
</evidence>
<dbReference type="InterPro" id="IPR036615">
    <property type="entry name" value="Mur_ligase_C_dom_sf"/>
</dbReference>
<dbReference type="InterPro" id="IPR004101">
    <property type="entry name" value="Mur_ligase_C"/>
</dbReference>
<dbReference type="GO" id="GO:0047480">
    <property type="term" value="F:UDP-N-acetylmuramoyl-tripeptide-D-alanyl-D-alanine ligase activity"/>
    <property type="evidence" value="ECO:0007669"/>
    <property type="project" value="UniProtKB-UniRule"/>
</dbReference>
<keyword evidence="5 10" id="KW-0067">ATP-binding</keyword>
<keyword evidence="2 10" id="KW-0436">Ligase</keyword>
<comment type="caution">
    <text evidence="16">The sequence shown here is derived from an EMBL/GenBank/DDBJ whole genome shotgun (WGS) entry which is preliminary data.</text>
</comment>
<dbReference type="OrthoDB" id="9801978at2"/>
<reference evidence="16 17" key="1">
    <citation type="submission" date="2016-06" db="EMBL/GenBank/DDBJ databases">
        <title>Respiratory ammonification of nitrate coupled to the oxidation of elemental sulfur in deep-sea autotrophic thermophilic bacteria.</title>
        <authorList>
            <person name="Slobodkina G.B."/>
            <person name="Mardanov A.V."/>
            <person name="Ravin N.V."/>
            <person name="Frolova A.A."/>
            <person name="Viryasiv M.B."/>
            <person name="Chernyh N.A."/>
            <person name="Bonch-Osmolovskaya E.A."/>
            <person name="Slobodkin A.I."/>
        </authorList>
    </citation>
    <scope>NUCLEOTIDE SEQUENCE [LARGE SCALE GENOMIC DNA]</scope>
    <source>
        <strain evidence="16 17">S69</strain>
    </source>
</reference>
<dbReference type="GO" id="GO:0071555">
    <property type="term" value="P:cell wall organization"/>
    <property type="evidence" value="ECO:0007669"/>
    <property type="project" value="UniProtKB-KW"/>
</dbReference>
<comment type="similarity">
    <text evidence="10">Belongs to the MurCDEF family. MurF subfamily.</text>
</comment>
<dbReference type="Pfam" id="PF02875">
    <property type="entry name" value="Mur_ligase_C"/>
    <property type="match status" value="1"/>
</dbReference>
<dbReference type="PANTHER" id="PTHR43024">
    <property type="entry name" value="UDP-N-ACETYLMURAMOYL-TRIPEPTIDE--D-ALANYL-D-ALANINE LIGASE"/>
    <property type="match status" value="1"/>
</dbReference>
<dbReference type="Pfam" id="PF01225">
    <property type="entry name" value="Mur_ligase"/>
    <property type="match status" value="1"/>
</dbReference>
<dbReference type="GO" id="GO:0009252">
    <property type="term" value="P:peptidoglycan biosynthetic process"/>
    <property type="evidence" value="ECO:0007669"/>
    <property type="project" value="UniProtKB-UniRule"/>
</dbReference>
<keyword evidence="17" id="KW-1185">Reference proteome</keyword>
<evidence type="ECO:0000256" key="6">
    <source>
        <dbReference type="ARBA" id="ARBA00022960"/>
    </source>
</evidence>
<dbReference type="UniPathway" id="UPA00219"/>
<feature type="binding site" evidence="10">
    <location>
        <begin position="152"/>
        <end position="158"/>
    </location>
    <ligand>
        <name>ATP</name>
        <dbReference type="ChEBI" id="CHEBI:30616"/>
    </ligand>
</feature>
<comment type="subcellular location">
    <subcellularLocation>
        <location evidence="10 11">Cytoplasm</location>
    </subcellularLocation>
</comment>
<dbReference type="SUPFAM" id="SSF53623">
    <property type="entry name" value="MurD-like peptide ligases, catalytic domain"/>
    <property type="match status" value="1"/>
</dbReference>
<feature type="domain" description="Mur ligase central" evidence="15">
    <location>
        <begin position="150"/>
        <end position="341"/>
    </location>
</feature>
<dbReference type="HAMAP" id="MF_02019">
    <property type="entry name" value="MurF"/>
    <property type="match status" value="1"/>
</dbReference>
<evidence type="ECO:0000256" key="3">
    <source>
        <dbReference type="ARBA" id="ARBA00022618"/>
    </source>
</evidence>
<dbReference type="InterPro" id="IPR036565">
    <property type="entry name" value="Mur-like_cat_sf"/>
</dbReference>
<keyword evidence="8 10" id="KW-0131">Cell cycle</keyword>
<evidence type="ECO:0000256" key="10">
    <source>
        <dbReference type="HAMAP-Rule" id="MF_02019"/>
    </source>
</evidence>
<dbReference type="InterPro" id="IPR051046">
    <property type="entry name" value="MurCDEF_CellWall_CoF430Synth"/>
</dbReference>
<comment type="function">
    <text evidence="10 11">Involved in cell wall formation. Catalyzes the final step in the synthesis of UDP-N-acetylmuramoyl-pentapeptide, the precursor of murein.</text>
</comment>
<dbReference type="RefSeq" id="WP_067619226.1">
    <property type="nucleotide sequence ID" value="NZ_MAGO01000009.1"/>
</dbReference>
<evidence type="ECO:0000313" key="16">
    <source>
        <dbReference type="EMBL" id="OCC14749.1"/>
    </source>
</evidence>
<dbReference type="STRING" id="1156395.DBT_1809"/>
<evidence type="ECO:0000256" key="5">
    <source>
        <dbReference type="ARBA" id="ARBA00022840"/>
    </source>
</evidence>
<feature type="region of interest" description="Disordered" evidence="12">
    <location>
        <begin position="18"/>
        <end position="38"/>
    </location>
</feature>
<dbReference type="GO" id="GO:0005737">
    <property type="term" value="C:cytoplasm"/>
    <property type="evidence" value="ECO:0007669"/>
    <property type="project" value="UniProtKB-SubCell"/>
</dbReference>
<dbReference type="InterPro" id="IPR005863">
    <property type="entry name" value="UDP-N-AcMur_synth"/>
</dbReference>
<dbReference type="EC" id="6.3.2.10" evidence="10 11"/>
<evidence type="ECO:0000256" key="9">
    <source>
        <dbReference type="ARBA" id="ARBA00023316"/>
    </source>
</evidence>
<keyword evidence="4 10" id="KW-0547">Nucleotide-binding</keyword>
<dbReference type="SUPFAM" id="SSF53244">
    <property type="entry name" value="MurD-like peptide ligases, peptide-binding domain"/>
    <property type="match status" value="1"/>
</dbReference>
<proteinExistence type="inferred from homology"/>
<evidence type="ECO:0000256" key="8">
    <source>
        <dbReference type="ARBA" id="ARBA00023306"/>
    </source>
</evidence>
<evidence type="ECO:0000259" key="13">
    <source>
        <dbReference type="Pfam" id="PF01225"/>
    </source>
</evidence>
<comment type="catalytic activity">
    <reaction evidence="10 11">
        <text>D-alanyl-D-alanine + UDP-N-acetyl-alpha-D-muramoyl-L-alanyl-gamma-D-glutamyl-meso-2,6-diaminopimelate + ATP = UDP-N-acetyl-alpha-D-muramoyl-L-alanyl-gamma-D-glutamyl-meso-2,6-diaminopimeloyl-D-alanyl-D-alanine + ADP + phosphate + H(+)</text>
        <dbReference type="Rhea" id="RHEA:28374"/>
        <dbReference type="ChEBI" id="CHEBI:15378"/>
        <dbReference type="ChEBI" id="CHEBI:30616"/>
        <dbReference type="ChEBI" id="CHEBI:43474"/>
        <dbReference type="ChEBI" id="CHEBI:57822"/>
        <dbReference type="ChEBI" id="CHEBI:61386"/>
        <dbReference type="ChEBI" id="CHEBI:83905"/>
        <dbReference type="ChEBI" id="CHEBI:456216"/>
        <dbReference type="EC" id="6.3.2.10"/>
    </reaction>
</comment>
<sequence length="507" mass="55962">MLKVSQNLPEYKDIPESQAGAASSFGGQRENPFEQRRTGPIGCSLEKLAVITRGKIVNGAPSIEIGPIATDTRFIEPGDAFLALKGERFDAHDFLGEAVKNGARLLIVEFIPEDFVINSIPCLVVEDTLEALLSIAAWYRKKLALKSICITGSCGKTSTKELVTKIYEGSFEVISTYKNFNNLVGLPITILNAKSFHEWGVFELGMNQPGEIERLTRVAMPDIALITNIAPAHLEGLREIEGVAKEKARLFQNLRDDSVACVNLDDPFIKKYASNIHCKKIGYSLEGQKSPETKEFVRLVSWRPNGFGTSFVVEVNGVREEFYSLLPGLGNLQNLIAAICVGIAGGIDLKIIKEAIKRAKPMPGRLFITKMGDWTVIDDTYNANPASMKNALATLALWSESEFRCAVLGDMFELGESASHYHFEMGKYAASTGISMILAAGTYAKDILRGASQACMSEEKCLMFEDTDSLFNYIKEQASKLFPRDAWILVKGSRGMRMEKIIDALRR</sequence>
<evidence type="ECO:0000313" key="17">
    <source>
        <dbReference type="Proteomes" id="UP000093080"/>
    </source>
</evidence>
<dbReference type="GO" id="GO:0051301">
    <property type="term" value="P:cell division"/>
    <property type="evidence" value="ECO:0007669"/>
    <property type="project" value="UniProtKB-KW"/>
</dbReference>
<dbReference type="SUPFAM" id="SSF63418">
    <property type="entry name" value="MurE/MurF N-terminal domain"/>
    <property type="match status" value="1"/>
</dbReference>
<name>A0A1B9F472_9BACT</name>
<dbReference type="GO" id="GO:0005524">
    <property type="term" value="F:ATP binding"/>
    <property type="evidence" value="ECO:0007669"/>
    <property type="project" value="UniProtKB-UniRule"/>
</dbReference>
<feature type="domain" description="Mur ligase N-terminal catalytic" evidence="13">
    <location>
        <begin position="68"/>
        <end position="109"/>
    </location>
</feature>
<dbReference type="InterPro" id="IPR013221">
    <property type="entry name" value="Mur_ligase_cen"/>
</dbReference>
<evidence type="ECO:0000256" key="4">
    <source>
        <dbReference type="ARBA" id="ARBA00022741"/>
    </source>
</evidence>
<dbReference type="AlphaFoldDB" id="A0A1B9F472"/>
<dbReference type="PATRIC" id="fig|1156395.6.peg.1824"/>
<dbReference type="Proteomes" id="UP000093080">
    <property type="component" value="Unassembled WGS sequence"/>
</dbReference>